<accession>A0ACB8NR39</accession>
<name>A0ACB8NR39_CITSI</name>
<proteinExistence type="predicted"/>
<dbReference type="EMBL" id="CM039170">
    <property type="protein sequence ID" value="KAH9800322.1"/>
    <property type="molecule type" value="Genomic_DNA"/>
</dbReference>
<evidence type="ECO:0000313" key="2">
    <source>
        <dbReference type="Proteomes" id="UP000829398"/>
    </source>
</evidence>
<reference evidence="2" key="1">
    <citation type="journal article" date="2023" name="Hortic. Res.">
        <title>A chromosome-level phased genome enabling allele-level studies in sweet orange: a case study on citrus Huanglongbing tolerance.</title>
        <authorList>
            <person name="Wu B."/>
            <person name="Yu Q."/>
            <person name="Deng Z."/>
            <person name="Duan Y."/>
            <person name="Luo F."/>
            <person name="Gmitter F. Jr."/>
        </authorList>
    </citation>
    <scope>NUCLEOTIDE SEQUENCE [LARGE SCALE GENOMIC DNA]</scope>
    <source>
        <strain evidence="2">cv. Valencia</strain>
    </source>
</reference>
<keyword evidence="2" id="KW-1185">Reference proteome</keyword>
<comment type="caution">
    <text evidence="1">The sequence shown here is derived from an EMBL/GenBank/DDBJ whole genome shotgun (WGS) entry which is preliminary data.</text>
</comment>
<gene>
    <name evidence="1" type="ORF">KPL71_000619</name>
</gene>
<evidence type="ECO:0000313" key="1">
    <source>
        <dbReference type="EMBL" id="KAH9800322.1"/>
    </source>
</evidence>
<protein>
    <submittedName>
        <fullName evidence="1">Pentatricopeptide repeat-containing protein</fullName>
    </submittedName>
</protein>
<dbReference type="Proteomes" id="UP000829398">
    <property type="component" value="Chromosome 1"/>
</dbReference>
<organism evidence="1 2">
    <name type="scientific">Citrus sinensis</name>
    <name type="common">Sweet orange</name>
    <name type="synonym">Citrus aurantium var. sinensis</name>
    <dbReference type="NCBI Taxonomy" id="2711"/>
    <lineage>
        <taxon>Eukaryota</taxon>
        <taxon>Viridiplantae</taxon>
        <taxon>Streptophyta</taxon>
        <taxon>Embryophyta</taxon>
        <taxon>Tracheophyta</taxon>
        <taxon>Spermatophyta</taxon>
        <taxon>Magnoliopsida</taxon>
        <taxon>eudicotyledons</taxon>
        <taxon>Gunneridae</taxon>
        <taxon>Pentapetalae</taxon>
        <taxon>rosids</taxon>
        <taxon>malvids</taxon>
        <taxon>Sapindales</taxon>
        <taxon>Rutaceae</taxon>
        <taxon>Aurantioideae</taxon>
        <taxon>Citrus</taxon>
    </lineage>
</organism>
<sequence length="794" mass="88323">MHACIFEAEFNTFIVGVHVEKIRCYILMITRQLNSKTLHGISNQLSINLRRFHSSKHAHQQLDNNPHRNALPINRLMVSAITAKHPFEALEIFRRHLQFGFLNDIDEVTLAIALKACTGDQTPGRQIHGFAITSGFVSYISVSNSLMNMYCKSGQFDKALCIFNNLNNPDIVSWNTVLSGFEKSDDALSFALRMNLIGVVFDAVTYSTALSFCLDHEGFLFGLQLHSLIVKFGLDSEVYVGNALITMYSRWGRLVEARRVFDEMPNKDSVSWNAILSGYTQDGDYGVEAILALIEMMRKGLRLDHVSFTSAASACGHEKNLELGKQIHGVSIKMGYGTHVSVGNVLMSTYSKCEVTGDANKVFRRMHDRNVISWTTMISMNREDAVSLFKEMRLDGVCPNDVTFIGLIHAISIGNLVKEGRMIHGLCIKTNFLSEPSVCNCLITMYARFESMQDSEKVFDELSCREIISWNALISGYAQNGLSLAAVQAFFGVIKESKPNAYTFGSVLNAVGAAEDISLKHGQRCHSHIIKVGLDSDPIVGSALLDMYGKRGSIFESQRVFNETQEKSEFAWTAIISALARHGDYESVMNQFKEMENKGVRPDSITFLSVLTVCGRNGMIHKGRHLFDSMLKDYHIEPSPDHYSCMVDMLGRVGRLEEAEELVGQIPGGPGLSVLQSLLGACRIHGNVEMGERIADALMKMEPAGSGSYVLMSNLYAEKGDWEMVAILRKGMKSKGVRKEVGFSWADVGDIDGLHGFSSGDNTHPRSEEIYRMAECLGSEMKYLNSKRERAIAL</sequence>